<gene>
    <name evidence="2" type="ORF">J2W91_000452</name>
</gene>
<dbReference type="EMBL" id="JAVDTR010000001">
    <property type="protein sequence ID" value="MDR6722004.1"/>
    <property type="molecule type" value="Genomic_DNA"/>
</dbReference>
<name>A0AAP5GWV3_PAEAM</name>
<evidence type="ECO:0000313" key="3">
    <source>
        <dbReference type="Proteomes" id="UP001254832"/>
    </source>
</evidence>
<comment type="caution">
    <text evidence="2">The sequence shown here is derived from an EMBL/GenBank/DDBJ whole genome shotgun (WGS) entry which is preliminary data.</text>
</comment>
<dbReference type="RefSeq" id="WP_056689754.1">
    <property type="nucleotide sequence ID" value="NZ_JAVDTR010000001.1"/>
</dbReference>
<feature type="signal peptide" evidence="1">
    <location>
        <begin position="1"/>
        <end position="33"/>
    </location>
</feature>
<protein>
    <recommendedName>
        <fullName evidence="4">SbsC C-terminal domain-containing protein</fullName>
    </recommendedName>
</protein>
<sequence length="320" mass="36197">MKLNASIKLGILALTLGCTTVGAVLSTPQAAWAAPVPDSKAVYHQFQKYWKNAVKSSASLIQARKYLLNHVHEVNTRQATLMTMQLESVQTIKLAEIDEKIYTVPVQTAISEAHENIGYDKKLTYSSLLKEIKDPATRKLLQEASDLGYKLETSEGIYYPIINYEAYKKLQPYVTSDIAAYINIMATESNQASTSDAALIIPWGELIQRTLAMEAFLNAYPQSSRTTPVENLLYLYVHFLFYGSDNTPAYDWFTEDEIRTLIPEVKQAYEKALAKREPNTKSEILDSLEQVLFLLEQHNDRLTPDIQATIESILDRYSPE</sequence>
<keyword evidence="1" id="KW-0732">Signal</keyword>
<accession>A0AAP5GWV3</accession>
<reference evidence="2" key="1">
    <citation type="submission" date="2023-07" db="EMBL/GenBank/DDBJ databases">
        <title>Sorghum-associated microbial communities from plants grown in Nebraska, USA.</title>
        <authorList>
            <person name="Schachtman D."/>
        </authorList>
    </citation>
    <scope>NUCLEOTIDE SEQUENCE</scope>
    <source>
        <strain evidence="2">BE80</strain>
    </source>
</reference>
<dbReference type="Proteomes" id="UP001254832">
    <property type="component" value="Unassembled WGS sequence"/>
</dbReference>
<feature type="chain" id="PRO_5043034584" description="SbsC C-terminal domain-containing protein" evidence="1">
    <location>
        <begin position="34"/>
        <end position="320"/>
    </location>
</feature>
<organism evidence="2 3">
    <name type="scientific">Paenibacillus amylolyticus</name>
    <dbReference type="NCBI Taxonomy" id="1451"/>
    <lineage>
        <taxon>Bacteria</taxon>
        <taxon>Bacillati</taxon>
        <taxon>Bacillota</taxon>
        <taxon>Bacilli</taxon>
        <taxon>Bacillales</taxon>
        <taxon>Paenibacillaceae</taxon>
        <taxon>Paenibacillus</taxon>
    </lineage>
</organism>
<evidence type="ECO:0000256" key="1">
    <source>
        <dbReference type="SAM" id="SignalP"/>
    </source>
</evidence>
<evidence type="ECO:0008006" key="4">
    <source>
        <dbReference type="Google" id="ProtNLM"/>
    </source>
</evidence>
<proteinExistence type="predicted"/>
<dbReference type="AlphaFoldDB" id="A0AAP5GWV3"/>
<evidence type="ECO:0000313" key="2">
    <source>
        <dbReference type="EMBL" id="MDR6722004.1"/>
    </source>
</evidence>